<proteinExistence type="predicted"/>
<keyword evidence="4" id="KW-1185">Reference proteome</keyword>
<feature type="region of interest" description="Disordered" evidence="1">
    <location>
        <begin position="522"/>
        <end position="552"/>
    </location>
</feature>
<evidence type="ECO:0000256" key="1">
    <source>
        <dbReference type="SAM" id="MobiDB-lite"/>
    </source>
</evidence>
<feature type="region of interest" description="Disordered" evidence="1">
    <location>
        <begin position="904"/>
        <end position="938"/>
    </location>
</feature>
<name>A0A8H7QER4_9FUNG</name>
<organism evidence="3 4">
    <name type="scientific">Mucor saturninus</name>
    <dbReference type="NCBI Taxonomy" id="64648"/>
    <lineage>
        <taxon>Eukaryota</taxon>
        <taxon>Fungi</taxon>
        <taxon>Fungi incertae sedis</taxon>
        <taxon>Mucoromycota</taxon>
        <taxon>Mucoromycotina</taxon>
        <taxon>Mucoromycetes</taxon>
        <taxon>Mucorales</taxon>
        <taxon>Mucorineae</taxon>
        <taxon>Mucoraceae</taxon>
        <taxon>Mucor</taxon>
    </lineage>
</organism>
<comment type="caution">
    <text evidence="3">The sequence shown here is derived from an EMBL/GenBank/DDBJ whole genome shotgun (WGS) entry which is preliminary data.</text>
</comment>
<feature type="compositionally biased region" description="Polar residues" evidence="1">
    <location>
        <begin position="749"/>
        <end position="758"/>
    </location>
</feature>
<evidence type="ECO:0000259" key="2">
    <source>
        <dbReference type="PROSITE" id="PS50878"/>
    </source>
</evidence>
<feature type="compositionally biased region" description="Low complexity" evidence="1">
    <location>
        <begin position="721"/>
        <end position="734"/>
    </location>
</feature>
<dbReference type="Pfam" id="PF00078">
    <property type="entry name" value="RVT_1"/>
    <property type="match status" value="1"/>
</dbReference>
<dbReference type="InterPro" id="IPR013087">
    <property type="entry name" value="Znf_C2H2_type"/>
</dbReference>
<feature type="compositionally biased region" description="Basic residues" evidence="1">
    <location>
        <begin position="677"/>
        <end position="689"/>
    </location>
</feature>
<protein>
    <recommendedName>
        <fullName evidence="2">Reverse transcriptase domain-containing protein</fullName>
    </recommendedName>
</protein>
<feature type="region of interest" description="Disordered" evidence="1">
    <location>
        <begin position="677"/>
        <end position="827"/>
    </location>
</feature>
<dbReference type="InterPro" id="IPR000477">
    <property type="entry name" value="RT_dom"/>
</dbReference>
<dbReference type="OrthoDB" id="2250689at2759"/>
<feature type="compositionally biased region" description="Pro residues" evidence="1">
    <location>
        <begin position="761"/>
        <end position="771"/>
    </location>
</feature>
<feature type="compositionally biased region" description="Basic and acidic residues" evidence="1">
    <location>
        <begin position="522"/>
        <end position="533"/>
    </location>
</feature>
<feature type="domain" description="Reverse transcriptase" evidence="2">
    <location>
        <begin position="1062"/>
        <end position="1341"/>
    </location>
</feature>
<dbReference type="SUPFAM" id="SSF56672">
    <property type="entry name" value="DNA/RNA polymerases"/>
    <property type="match status" value="1"/>
</dbReference>
<accession>A0A8H7QER4</accession>
<reference evidence="3" key="1">
    <citation type="submission" date="2020-12" db="EMBL/GenBank/DDBJ databases">
        <title>Metabolic potential, ecology and presence of endohyphal bacteria is reflected in genomic diversity of Mucoromycotina.</title>
        <authorList>
            <person name="Muszewska A."/>
            <person name="Okrasinska A."/>
            <person name="Steczkiewicz K."/>
            <person name="Drgas O."/>
            <person name="Orlowska M."/>
            <person name="Perlinska-Lenart U."/>
            <person name="Aleksandrzak-Piekarczyk T."/>
            <person name="Szatraj K."/>
            <person name="Zielenkiewicz U."/>
            <person name="Pilsyk S."/>
            <person name="Malc E."/>
            <person name="Mieczkowski P."/>
            <person name="Kruszewska J.S."/>
            <person name="Biernat P."/>
            <person name="Pawlowska J."/>
        </authorList>
    </citation>
    <scope>NUCLEOTIDE SEQUENCE</scope>
    <source>
        <strain evidence="3">WA0000017839</strain>
    </source>
</reference>
<dbReference type="EMBL" id="JAEPRD010000486">
    <property type="protein sequence ID" value="KAG2191051.1"/>
    <property type="molecule type" value="Genomic_DNA"/>
</dbReference>
<feature type="non-terminal residue" evidence="3">
    <location>
        <position position="1479"/>
    </location>
</feature>
<dbReference type="Proteomes" id="UP000603453">
    <property type="component" value="Unassembled WGS sequence"/>
</dbReference>
<feature type="compositionally biased region" description="Pro residues" evidence="1">
    <location>
        <begin position="537"/>
        <end position="548"/>
    </location>
</feature>
<dbReference type="PROSITE" id="PS00028">
    <property type="entry name" value="ZINC_FINGER_C2H2_1"/>
    <property type="match status" value="1"/>
</dbReference>
<evidence type="ECO:0000313" key="4">
    <source>
        <dbReference type="Proteomes" id="UP000603453"/>
    </source>
</evidence>
<dbReference type="PANTHER" id="PTHR19446">
    <property type="entry name" value="REVERSE TRANSCRIPTASES"/>
    <property type="match status" value="1"/>
</dbReference>
<dbReference type="InterPro" id="IPR043502">
    <property type="entry name" value="DNA/RNA_pol_sf"/>
</dbReference>
<dbReference type="PROSITE" id="PS50878">
    <property type="entry name" value="RT_POL"/>
    <property type="match status" value="1"/>
</dbReference>
<gene>
    <name evidence="3" type="ORF">INT47_000365</name>
</gene>
<dbReference type="CDD" id="cd01650">
    <property type="entry name" value="RT_nLTR_like"/>
    <property type="match status" value="1"/>
</dbReference>
<feature type="compositionally biased region" description="Low complexity" evidence="1">
    <location>
        <begin position="326"/>
        <end position="337"/>
    </location>
</feature>
<evidence type="ECO:0000313" key="3">
    <source>
        <dbReference type="EMBL" id="KAG2191051.1"/>
    </source>
</evidence>
<sequence length="1479" mass="164704">MSAALTQHFDGYIDSDYFCCPLCPPTDHILFFSARAFSLHGSHKHKRKFVVNWKCYDCTKAFTSRDDFIHHECVLSYVAPHLVRVPPLSGHSPACQPIDDFPVISTAKAFICPCCPSQYTEAYSLQRHHLVKHKRYLRIVWTCPCRCGFATVEKLDVTNHVKYDCAVGTDVDDVDLDNSICYGCDQYFPSCDLVSHRQTHPGFVDALAGTWRLPFAGTELSTLNDIIGLVGWDSATITQHLRQKRIWKHPNIISSFLQKSGSSPLPLLPSLVGENRFSALSTALDTGDDCESDVDDTPLDAFDTPIGVLDATANSNIDSHNDDNDSSGFTTPLATSPALPPQPSTIFMLGKRTLNDRSPQPTGYRFTRPPAKTLASVAHTPQTASAAPIVVSTFEQASNFLRGLDLKLPTPPSPPSPTPSPLISPLLLASSAHEGDVLADILDENSVDADHSDHADTIGAVEVAADVLSCTGSVPPVVLPVPTRTPLSPRFSSPAVSPACVDWHDCWNMDPARRARLFADQDRQNSLARERRAPPTSQRPPEPRPSPTPASTIHPQRLAFITNQAVPPSPTVTFPFDEVSMHPSRRALLDFADCGGPSLAPLDQVVSSLDVNVIQRRKSRRQRTGVVKTAQPCLPSVQPMTIAMIDAALDSSSNDDGSDCAAVEAMEICVDVLKKSKNRRRRGNKKNKGKDKDPAPDISTLTPPPVLPVPNVTKPCPPPIGLTSSTSPSPSTPHTPRRTRTRPQPSTSQHRSSQTNSAPQQPTPCTPPPLSVPATSATPTAPRLDNDEFILDTPMEYTGHANQPDPTPLTSSVSTSLAPTPWTPHNRRQYPSIAQMMASRTSRPYLRIPLFETVDLRKSFELTIDSLVSQHLVTPSDNRQTVEQKNNAFHDELYMLISEYTRPKQDSERSGLRPMDGVDDITHALNDNPNLTGGERRRLLRRRNRLREGREAETVFHQYRHRAKITYDNMVNPVERQACPIAPSVLHNHFDDRYGLPSVSASVPPTQHAYGTRQLTTINEDLVLNILRKFNKASSPGFDGIPYKVWSLFPCLNRWLLAIFRRCQHLAWIPQHWRLSRTILLYKKGDPHDPGNWRPIALQNSAGKLYSAVIDRLMRDVLESIVPKNQKGFMPTPGCFEHDFYIHAMIRKARRKDLPLYVCSYDLKDAFGSVSHTRIRAALVYAGLDRRSVRLVMSMYDDISCWVHTPSGPSDLVNLMRGTKQGDPSSPLIFTLCLLELTHRLNALQPATQASYHNHLLLADDLTIFSHDPAHFRRLHAEVVGFMDEHELTINANKTCFSATKPGHRSRNRRLRDRRMQLDYHNEPIPCIDLNHDWKYLGNSVGLQRRGIFGSFKALLGQIDKELKTVASSKLRIFQKHHAIKTFILPQLEYFVRLNGLSPHHAKQLGQTLRRSVRKFCQLPASASLSLFHLPVDQGGLGYYDPTDWSASTQIVHIVGLLNSTDPAVRHLVREEISTLVEA</sequence>
<feature type="region of interest" description="Disordered" evidence="1">
    <location>
        <begin position="313"/>
        <end position="342"/>
    </location>
</feature>
<feature type="compositionally biased region" description="Low complexity" evidence="1">
    <location>
        <begin position="808"/>
        <end position="820"/>
    </location>
</feature>